<dbReference type="AlphaFoldDB" id="A0A738D9A8"/>
<proteinExistence type="predicted"/>
<dbReference type="EMBL" id="DAATHF010000084">
    <property type="protein sequence ID" value="HAE8645152.1"/>
    <property type="molecule type" value="Genomic_DNA"/>
</dbReference>
<organism evidence="1">
    <name type="scientific">Salmonella typhimurium</name>
    <dbReference type="NCBI Taxonomy" id="90371"/>
    <lineage>
        <taxon>Bacteria</taxon>
        <taxon>Pseudomonadati</taxon>
        <taxon>Pseudomonadota</taxon>
        <taxon>Gammaproteobacteria</taxon>
        <taxon>Enterobacterales</taxon>
        <taxon>Enterobacteriaceae</taxon>
        <taxon>Salmonella</taxon>
    </lineage>
</organism>
<reference evidence="1" key="1">
    <citation type="journal article" date="2018" name="Genome Biol.">
        <title>SKESA: strategic k-mer extension for scrupulous assemblies.</title>
        <authorList>
            <person name="Souvorov A."/>
            <person name="Agarwala R."/>
            <person name="Lipman D.J."/>
        </authorList>
    </citation>
    <scope>NUCLEOTIDE SEQUENCE</scope>
    <source>
        <strain evidence="1">1709</strain>
    </source>
</reference>
<gene>
    <name evidence="1" type="ORF">G4W73_004888</name>
</gene>
<evidence type="ECO:0000313" key="1">
    <source>
        <dbReference type="EMBL" id="HAE8645152.1"/>
    </source>
</evidence>
<name>A0A738D9A8_SALTM</name>
<sequence length="45" mass="5235">MQQRLYCTGIIYQLKQDRMCNCNTVTRDAITITTWSGLRPDTLLV</sequence>
<comment type="caution">
    <text evidence="1">The sequence shown here is derived from an EMBL/GenBank/DDBJ whole genome shotgun (WGS) entry which is preliminary data.</text>
</comment>
<reference evidence="1" key="2">
    <citation type="submission" date="2018-07" db="EMBL/GenBank/DDBJ databases">
        <authorList>
            <consortium name="NCBI Pathogen Detection Project"/>
        </authorList>
    </citation>
    <scope>NUCLEOTIDE SEQUENCE</scope>
    <source>
        <strain evidence="1">1709</strain>
    </source>
</reference>
<accession>A0A738D9A8</accession>
<protein>
    <submittedName>
        <fullName evidence="1">Uncharacterized protein</fullName>
    </submittedName>
</protein>